<dbReference type="OrthoDB" id="8062037at2759"/>
<name>A0A8I6SCI5_CIMLE</name>
<organism evidence="6 7">
    <name type="scientific">Cimex lectularius</name>
    <name type="common">Bed bug</name>
    <name type="synonym">Acanthia lectularia</name>
    <dbReference type="NCBI Taxonomy" id="79782"/>
    <lineage>
        <taxon>Eukaryota</taxon>
        <taxon>Metazoa</taxon>
        <taxon>Ecdysozoa</taxon>
        <taxon>Arthropoda</taxon>
        <taxon>Hexapoda</taxon>
        <taxon>Insecta</taxon>
        <taxon>Pterygota</taxon>
        <taxon>Neoptera</taxon>
        <taxon>Paraneoptera</taxon>
        <taxon>Hemiptera</taxon>
        <taxon>Heteroptera</taxon>
        <taxon>Panheteroptera</taxon>
        <taxon>Cimicomorpha</taxon>
        <taxon>Cimicidae</taxon>
        <taxon>Cimex</taxon>
    </lineage>
</organism>
<keyword evidence="1 3" id="KW-0863">Zinc-finger</keyword>
<dbReference type="PANTHER" id="PTHR46171:SF3">
    <property type="entry name" value="GH10160P"/>
    <property type="match status" value="1"/>
</dbReference>
<reference evidence="6" key="1">
    <citation type="submission" date="2022-01" db="UniProtKB">
        <authorList>
            <consortium name="EnsemblMetazoa"/>
        </authorList>
    </citation>
    <scope>IDENTIFICATION</scope>
</reference>
<dbReference type="RefSeq" id="XP_014257411.1">
    <property type="nucleotide sequence ID" value="XM_014401925.2"/>
</dbReference>
<dbReference type="SMART" id="SM00184">
    <property type="entry name" value="RING"/>
    <property type="match status" value="1"/>
</dbReference>
<dbReference type="Gene3D" id="3.30.40.10">
    <property type="entry name" value="Zinc/RING finger domain, C3HC4 (zinc finger)"/>
    <property type="match status" value="1"/>
</dbReference>
<keyword evidence="1 3" id="KW-0479">Metal-binding</keyword>
<evidence type="ECO:0000256" key="4">
    <source>
        <dbReference type="SAM" id="MobiDB-lite"/>
    </source>
</evidence>
<dbReference type="GO" id="GO:0008270">
    <property type="term" value="F:zinc ion binding"/>
    <property type="evidence" value="ECO:0007669"/>
    <property type="project" value="UniProtKB-KW"/>
</dbReference>
<protein>
    <recommendedName>
        <fullName evidence="5">RING-type domain-containing protein</fullName>
    </recommendedName>
</protein>
<evidence type="ECO:0000256" key="3">
    <source>
        <dbReference type="PROSITE-ProRule" id="PRU00175"/>
    </source>
</evidence>
<dbReference type="SUPFAM" id="SSF57850">
    <property type="entry name" value="RING/U-box"/>
    <property type="match status" value="1"/>
</dbReference>
<feature type="domain" description="RING-type" evidence="5">
    <location>
        <begin position="140"/>
        <end position="181"/>
    </location>
</feature>
<sequence>MDDMGMGDNSQEPEMTITNTSNDLSSDSSDTILNISVNLSMSASNSDLLLQQGSIEGQAMVPMEVLYSLMQEGGIRARLNPEVSALIVSELLRLSESDSNTTSDDEDYVPPSRGLTISQIKRLPAYKYKAKKHKCPQTKCLICLADFKTNQFLRRLPCLHQFHRGCVDKWLKRNKKCPICRWEAVPKYIRAVDIQA</sequence>
<dbReference type="GO" id="GO:0061630">
    <property type="term" value="F:ubiquitin protein ligase activity"/>
    <property type="evidence" value="ECO:0007669"/>
    <property type="project" value="TreeGrafter"/>
</dbReference>
<proteinExistence type="predicted"/>
<dbReference type="Pfam" id="PF13639">
    <property type="entry name" value="zf-RING_2"/>
    <property type="match status" value="1"/>
</dbReference>
<keyword evidence="7" id="KW-1185">Reference proteome</keyword>
<feature type="region of interest" description="Disordered" evidence="4">
    <location>
        <begin position="1"/>
        <end position="27"/>
    </location>
</feature>
<dbReference type="PROSITE" id="PS50089">
    <property type="entry name" value="ZF_RING_2"/>
    <property type="match status" value="1"/>
</dbReference>
<feature type="compositionally biased region" description="Low complexity" evidence="4">
    <location>
        <begin position="17"/>
        <end position="27"/>
    </location>
</feature>
<dbReference type="InterPro" id="IPR001841">
    <property type="entry name" value="Znf_RING"/>
</dbReference>
<dbReference type="AlphaFoldDB" id="A0A8I6SCI5"/>
<dbReference type="GO" id="GO:0016567">
    <property type="term" value="P:protein ubiquitination"/>
    <property type="evidence" value="ECO:0007669"/>
    <property type="project" value="TreeGrafter"/>
</dbReference>
<evidence type="ECO:0000259" key="5">
    <source>
        <dbReference type="PROSITE" id="PS50089"/>
    </source>
</evidence>
<dbReference type="PANTHER" id="PTHR46171">
    <property type="entry name" value="GH10160P"/>
    <property type="match status" value="1"/>
</dbReference>
<dbReference type="EnsemblMetazoa" id="XM_014401925.2">
    <property type="protein sequence ID" value="XP_014257411.1"/>
    <property type="gene ID" value="LOC106671101"/>
</dbReference>
<evidence type="ECO:0000313" key="6">
    <source>
        <dbReference type="EnsemblMetazoa" id="XP_014257411.1"/>
    </source>
</evidence>
<evidence type="ECO:0000256" key="1">
    <source>
        <dbReference type="ARBA" id="ARBA00022771"/>
    </source>
</evidence>
<keyword evidence="2" id="KW-0862">Zinc</keyword>
<dbReference type="InterPro" id="IPR013083">
    <property type="entry name" value="Znf_RING/FYVE/PHD"/>
</dbReference>
<evidence type="ECO:0000256" key="2">
    <source>
        <dbReference type="ARBA" id="ARBA00022833"/>
    </source>
</evidence>
<dbReference type="KEGG" id="clec:106671101"/>
<dbReference type="GeneID" id="106671101"/>
<evidence type="ECO:0000313" key="7">
    <source>
        <dbReference type="Proteomes" id="UP000494040"/>
    </source>
</evidence>
<accession>A0A8I6SCI5</accession>
<dbReference type="Proteomes" id="UP000494040">
    <property type="component" value="Unassembled WGS sequence"/>
</dbReference>